<protein>
    <submittedName>
        <fullName evidence="1">Uncharacterized protein</fullName>
    </submittedName>
</protein>
<keyword evidence="2" id="KW-1185">Reference proteome</keyword>
<gene>
    <name evidence="1" type="ORF">Taro_020408</name>
</gene>
<organism evidence="1 2">
    <name type="scientific">Colocasia esculenta</name>
    <name type="common">Wild taro</name>
    <name type="synonym">Arum esculentum</name>
    <dbReference type="NCBI Taxonomy" id="4460"/>
    <lineage>
        <taxon>Eukaryota</taxon>
        <taxon>Viridiplantae</taxon>
        <taxon>Streptophyta</taxon>
        <taxon>Embryophyta</taxon>
        <taxon>Tracheophyta</taxon>
        <taxon>Spermatophyta</taxon>
        <taxon>Magnoliopsida</taxon>
        <taxon>Liliopsida</taxon>
        <taxon>Araceae</taxon>
        <taxon>Aroideae</taxon>
        <taxon>Colocasieae</taxon>
        <taxon>Colocasia</taxon>
    </lineage>
</organism>
<dbReference type="Proteomes" id="UP000652761">
    <property type="component" value="Unassembled WGS sequence"/>
</dbReference>
<sequence>MLPERQQTSTVNWAFVTAEKAFDGFGTAGDAFVTAAKSFRRLWTNRRPNTVVIAGWEQREGI</sequence>
<evidence type="ECO:0000313" key="2">
    <source>
        <dbReference type="Proteomes" id="UP000652761"/>
    </source>
</evidence>
<accession>A0A843UWD2</accession>
<dbReference type="AlphaFoldDB" id="A0A843UWD2"/>
<evidence type="ECO:0000313" key="1">
    <source>
        <dbReference type="EMBL" id="MQL87868.1"/>
    </source>
</evidence>
<name>A0A843UWD2_COLES</name>
<reference evidence="1" key="1">
    <citation type="submission" date="2017-07" db="EMBL/GenBank/DDBJ databases">
        <title>Taro Niue Genome Assembly and Annotation.</title>
        <authorList>
            <person name="Atibalentja N."/>
            <person name="Keating K."/>
            <person name="Fields C.J."/>
        </authorList>
    </citation>
    <scope>NUCLEOTIDE SEQUENCE</scope>
    <source>
        <strain evidence="1">Niue_2</strain>
        <tissue evidence="1">Leaf</tissue>
    </source>
</reference>
<dbReference type="EMBL" id="NMUH01001011">
    <property type="protein sequence ID" value="MQL87868.1"/>
    <property type="molecule type" value="Genomic_DNA"/>
</dbReference>
<proteinExistence type="predicted"/>
<comment type="caution">
    <text evidence="1">The sequence shown here is derived from an EMBL/GenBank/DDBJ whole genome shotgun (WGS) entry which is preliminary data.</text>
</comment>